<dbReference type="RefSeq" id="WP_319626558.1">
    <property type="nucleotide sequence ID" value="NZ_JAWXRB010000012.1"/>
</dbReference>
<reference evidence="1" key="1">
    <citation type="submission" date="2023-11" db="EMBL/GenBank/DDBJ databases">
        <title>Scandinavium wanjuensis sp. nov., isolated from lettuce South Korea.</title>
        <authorList>
            <person name="Park J."/>
            <person name="Park S."/>
            <person name="Oh K.K."/>
            <person name="Cho G.S."/>
            <person name="Franz C.M.A.P."/>
        </authorList>
    </citation>
    <scope>NUCLEOTIDE SEQUENCE</scope>
    <source>
        <strain evidence="1">V105_12</strain>
    </source>
</reference>
<proteinExistence type="predicted"/>
<protein>
    <submittedName>
        <fullName evidence="1">Uncharacterized protein</fullName>
    </submittedName>
</protein>
<gene>
    <name evidence="1" type="ORF">SIL20_00040</name>
</gene>
<evidence type="ECO:0000313" key="1">
    <source>
        <dbReference type="EMBL" id="MDX6029918.1"/>
    </source>
</evidence>
<dbReference type="AlphaFoldDB" id="A0AAJ2VVI5"/>
<accession>A0AAJ2VVI5</accession>
<dbReference type="Proteomes" id="UP001282336">
    <property type="component" value="Unassembled WGS sequence"/>
</dbReference>
<evidence type="ECO:0000313" key="2">
    <source>
        <dbReference type="Proteomes" id="UP001282336"/>
    </source>
</evidence>
<sequence>MQIVNYFRAKCLHSSNAAFSLAMKNNKYISFAEKIISVKNENKHCDLINTHSSLRKEVLTEGKILKYEHLLEKISKIKPQPYQNSDVLNYSNHLPRMAVVKYNRNDHVYFLPYNNQPKGIAITTAKESLV</sequence>
<dbReference type="EMBL" id="JAWXRC010000002">
    <property type="protein sequence ID" value="MDX6029918.1"/>
    <property type="molecule type" value="Genomic_DNA"/>
</dbReference>
<name>A0AAJ2VVI5_9ENTR</name>
<comment type="caution">
    <text evidence="1">The sequence shown here is derived from an EMBL/GenBank/DDBJ whole genome shotgun (WGS) entry which is preliminary data.</text>
</comment>
<organism evidence="1 2">
    <name type="scientific">Scandinavium lactucae</name>
    <dbReference type="NCBI Taxonomy" id="3095028"/>
    <lineage>
        <taxon>Bacteria</taxon>
        <taxon>Pseudomonadati</taxon>
        <taxon>Pseudomonadota</taxon>
        <taxon>Gammaproteobacteria</taxon>
        <taxon>Enterobacterales</taxon>
        <taxon>Enterobacteriaceae</taxon>
        <taxon>Scandinavium</taxon>
    </lineage>
</organism>